<protein>
    <submittedName>
        <fullName evidence="7">7TM_GPCR_Srx domain-containing protein</fullName>
    </submittedName>
</protein>
<reference evidence="7" key="1">
    <citation type="submission" date="2016-11" db="UniProtKB">
        <authorList>
            <consortium name="WormBaseParasite"/>
        </authorList>
    </citation>
    <scope>IDENTIFICATION</scope>
</reference>
<dbReference type="InterPro" id="IPR019408">
    <property type="entry name" value="7TM_GPCR_serpentine_rcpt_Srab"/>
</dbReference>
<keyword evidence="3 5" id="KW-1133">Transmembrane helix</keyword>
<feature type="transmembrane region" description="Helical" evidence="5">
    <location>
        <begin position="196"/>
        <end position="215"/>
    </location>
</feature>
<keyword evidence="6" id="KW-1185">Reference proteome</keyword>
<evidence type="ECO:0000313" key="7">
    <source>
        <dbReference type="WBParaSite" id="L893_g28158.t1"/>
    </source>
</evidence>
<comment type="subcellular location">
    <subcellularLocation>
        <location evidence="1">Membrane</location>
        <topology evidence="1">Multi-pass membrane protein</topology>
    </subcellularLocation>
</comment>
<dbReference type="PANTHER" id="PTHR46561">
    <property type="entry name" value="SERPENTINE RECEPTOR, CLASS AB (CLASS A-LIKE)-RELATED"/>
    <property type="match status" value="1"/>
</dbReference>
<evidence type="ECO:0000256" key="4">
    <source>
        <dbReference type="ARBA" id="ARBA00023136"/>
    </source>
</evidence>
<keyword evidence="2 5" id="KW-0812">Transmembrane</keyword>
<dbReference type="WBParaSite" id="L893_g28158.t1">
    <property type="protein sequence ID" value="L893_g28158.t1"/>
    <property type="gene ID" value="L893_g28158"/>
</dbReference>
<feature type="transmembrane region" description="Helical" evidence="5">
    <location>
        <begin position="54"/>
        <end position="72"/>
    </location>
</feature>
<dbReference type="GO" id="GO:0016020">
    <property type="term" value="C:membrane"/>
    <property type="evidence" value="ECO:0007669"/>
    <property type="project" value="UniProtKB-SubCell"/>
</dbReference>
<evidence type="ECO:0000313" key="6">
    <source>
        <dbReference type="Proteomes" id="UP000095287"/>
    </source>
</evidence>
<sequence>MDKLCEEGLQFSEETSLVAVYATKTLICILGLFLLLYVYIYQNPTRGFHVNSQIIFQFHCSFLVAAMIGTALSDGFDFVRFTIVKAVRTASPQFQDCPVPPMSPYVGVAMKSIKVFGNNGVVYTTAALAIERIVSSLLLESYEQKNSALGWTLSMISLVTSGTLIAIRVGLADYSKELSITSFTAAATGFSMRLQYSNAVVEVVNAFLLFILHFLNKRRLGRRQRIFNSLAYKAQVGGTKGTEMLYKDMYSI</sequence>
<evidence type="ECO:0000256" key="2">
    <source>
        <dbReference type="ARBA" id="ARBA00022692"/>
    </source>
</evidence>
<dbReference type="PANTHER" id="PTHR46561:SF11">
    <property type="entry name" value="SERPENTINE RECEPTOR CLASS ALPHA_BETA-14"/>
    <property type="match status" value="1"/>
</dbReference>
<dbReference type="Proteomes" id="UP000095287">
    <property type="component" value="Unplaced"/>
</dbReference>
<dbReference type="Pfam" id="PF10292">
    <property type="entry name" value="7TM_GPCR_Srab"/>
    <property type="match status" value="1"/>
</dbReference>
<feature type="transmembrane region" description="Helical" evidence="5">
    <location>
        <begin position="20"/>
        <end position="42"/>
    </location>
</feature>
<organism evidence="6 7">
    <name type="scientific">Steinernema glaseri</name>
    <dbReference type="NCBI Taxonomy" id="37863"/>
    <lineage>
        <taxon>Eukaryota</taxon>
        <taxon>Metazoa</taxon>
        <taxon>Ecdysozoa</taxon>
        <taxon>Nematoda</taxon>
        <taxon>Chromadorea</taxon>
        <taxon>Rhabditida</taxon>
        <taxon>Tylenchina</taxon>
        <taxon>Panagrolaimomorpha</taxon>
        <taxon>Strongyloidoidea</taxon>
        <taxon>Steinernematidae</taxon>
        <taxon>Steinernema</taxon>
    </lineage>
</organism>
<accession>A0A1I7ZNV3</accession>
<evidence type="ECO:0000256" key="1">
    <source>
        <dbReference type="ARBA" id="ARBA00004141"/>
    </source>
</evidence>
<feature type="transmembrane region" description="Helical" evidence="5">
    <location>
        <begin position="151"/>
        <end position="171"/>
    </location>
</feature>
<name>A0A1I7ZNV3_9BILA</name>
<evidence type="ECO:0000256" key="5">
    <source>
        <dbReference type="SAM" id="Phobius"/>
    </source>
</evidence>
<keyword evidence="4 5" id="KW-0472">Membrane</keyword>
<dbReference type="AlphaFoldDB" id="A0A1I7ZNV3"/>
<proteinExistence type="predicted"/>
<dbReference type="InterPro" id="IPR053286">
    <property type="entry name" value="Nematode_rcpt-like_srab"/>
</dbReference>
<evidence type="ECO:0000256" key="3">
    <source>
        <dbReference type="ARBA" id="ARBA00022989"/>
    </source>
</evidence>